<evidence type="ECO:0000256" key="2">
    <source>
        <dbReference type="SAM" id="Phobius"/>
    </source>
</evidence>
<gene>
    <name evidence="3" type="ORF">PKNOH_S06424700</name>
</gene>
<keyword evidence="2" id="KW-0812">Transmembrane</keyword>
<dbReference type="Proteomes" id="UP000195012">
    <property type="component" value="Unassembled WGS sequence"/>
</dbReference>
<comment type="caution">
    <text evidence="3">The sequence shown here is derived from an EMBL/GenBank/DDBJ whole genome shotgun (WGS) entry which is preliminary data.</text>
</comment>
<proteinExistence type="predicted"/>
<evidence type="ECO:0000313" key="3">
    <source>
        <dbReference type="EMBL" id="OTN67553.1"/>
    </source>
</evidence>
<dbReference type="EMBL" id="NETL01000020">
    <property type="protein sequence ID" value="OTN67553.1"/>
    <property type="molecule type" value="Genomic_DNA"/>
</dbReference>
<protein>
    <submittedName>
        <fullName evidence="3">Uncharacterized protein</fullName>
    </submittedName>
</protein>
<dbReference type="eggNOG" id="ENOG502S0T9">
    <property type="taxonomic scope" value="Eukaryota"/>
</dbReference>
<sequence>MENHKAARSGFLISLLFYVCYFFYFGLYSFEIMYIFPSKMDYFMLCFLLITTILSISLPSIGLMYTSFFLVIVVSLVEINQYKNSSFASVMDDEFIKVFLIVRLFSTVNFLLFYYLYINNLKRKERVDLAKSKSSEKKTQTQTVHEKTSREYKNGDLRHGGILPVGGKSIQEVVTHKQDNEDASKKTQVIEGYILKHVTIPIMEKDERSPPPALSSQQNKMFEALPHHLPYSHYSVKNVDNVAHGLGANQPMGGATYVDDNLDETYRRQYTSPWIVPKNNSSLYGNDVPFAGAESQHLNRASYVNSTTNTCYNGVVNPYPANRLPDDRDSYQFRPHQMGAYQSGGYPSGAYQAGA</sequence>
<dbReference type="VEuPathDB" id="PlasmoDB:PKNOH_S06424700"/>
<name>A0A1Y3DRZ2_PLAKN</name>
<dbReference type="VEuPathDB" id="PlasmoDB:PKA1H_070028100"/>
<organism evidence="3 4">
    <name type="scientific">Plasmodium knowlesi</name>
    <dbReference type="NCBI Taxonomy" id="5850"/>
    <lineage>
        <taxon>Eukaryota</taxon>
        <taxon>Sar</taxon>
        <taxon>Alveolata</taxon>
        <taxon>Apicomplexa</taxon>
        <taxon>Aconoidasida</taxon>
        <taxon>Haemosporida</taxon>
        <taxon>Plasmodiidae</taxon>
        <taxon>Plasmodium</taxon>
        <taxon>Plasmodium (Plasmodium)</taxon>
    </lineage>
</organism>
<dbReference type="VEuPathDB" id="PlasmoDB:PKNH_0723000"/>
<accession>A0A1Y3DRZ2</accession>
<feature type="region of interest" description="Disordered" evidence="1">
    <location>
        <begin position="129"/>
        <end position="150"/>
    </location>
</feature>
<evidence type="ECO:0000256" key="1">
    <source>
        <dbReference type="SAM" id="MobiDB-lite"/>
    </source>
</evidence>
<keyword evidence="2" id="KW-0472">Membrane</keyword>
<dbReference type="OMA" id="YQSGAYQ"/>
<dbReference type="AlphaFoldDB" id="A0A1Y3DRZ2"/>
<feature type="transmembrane region" description="Helical" evidence="2">
    <location>
        <begin position="42"/>
        <end position="75"/>
    </location>
</feature>
<feature type="transmembrane region" description="Helical" evidence="2">
    <location>
        <begin position="95"/>
        <end position="117"/>
    </location>
</feature>
<feature type="transmembrane region" description="Helical" evidence="2">
    <location>
        <begin position="12"/>
        <end position="30"/>
    </location>
</feature>
<reference evidence="3 4" key="1">
    <citation type="submission" date="2017-05" db="EMBL/GenBank/DDBJ databases">
        <title>PacBio assembly of a Plasmodium knowlesi genome sequence with Hi-C correction and manual annotation of the SICAvar gene family.</title>
        <authorList>
            <person name="Lapp S.A."/>
            <person name="Geraldo J.A."/>
            <person name="Chien J.-T."/>
            <person name="Ay F."/>
            <person name="Pakala S.B."/>
            <person name="Batugedara G."/>
            <person name="Humphrey J.C."/>
            <person name="Debarry J.D."/>
            <person name="Le Roch K.G."/>
            <person name="Galinski M.R."/>
            <person name="Kissinger J.C."/>
        </authorList>
    </citation>
    <scope>NUCLEOTIDE SEQUENCE [LARGE SCALE GENOMIC DNA]</scope>
    <source>
        <strain evidence="4">Malayan Strain Pk1 (A+)</strain>
    </source>
</reference>
<keyword evidence="2" id="KW-1133">Transmembrane helix</keyword>
<dbReference type="OrthoDB" id="378285at2759"/>
<evidence type="ECO:0000313" key="4">
    <source>
        <dbReference type="Proteomes" id="UP000195012"/>
    </source>
</evidence>